<gene>
    <name evidence="3" type="ORF">SAMN02745166_02760</name>
</gene>
<organism evidence="3 4">
    <name type="scientific">Prosthecobacter debontii</name>
    <dbReference type="NCBI Taxonomy" id="48467"/>
    <lineage>
        <taxon>Bacteria</taxon>
        <taxon>Pseudomonadati</taxon>
        <taxon>Verrucomicrobiota</taxon>
        <taxon>Verrucomicrobiia</taxon>
        <taxon>Verrucomicrobiales</taxon>
        <taxon>Verrucomicrobiaceae</taxon>
        <taxon>Prosthecobacter</taxon>
    </lineage>
</organism>
<sequence length="116" mass="12857">MRLLGIVLLIVGFLWIAWDVASGFVMDSYLTWVWQSQHLPPGDTLTRNQASGAMRELSLALKDRHRVVLIPAWLMLAGGLIAAWSRRSQKPESFRQPMFGNPSAGPADSLPRSGIT</sequence>
<proteinExistence type="predicted"/>
<keyword evidence="2" id="KW-1133">Transmembrane helix</keyword>
<keyword evidence="2" id="KW-0472">Membrane</keyword>
<keyword evidence="2" id="KW-0812">Transmembrane</keyword>
<evidence type="ECO:0000313" key="4">
    <source>
        <dbReference type="Proteomes" id="UP000190774"/>
    </source>
</evidence>
<evidence type="ECO:0000256" key="1">
    <source>
        <dbReference type="SAM" id="MobiDB-lite"/>
    </source>
</evidence>
<dbReference type="EMBL" id="FUYE01000008">
    <property type="protein sequence ID" value="SKA98447.1"/>
    <property type="molecule type" value="Genomic_DNA"/>
</dbReference>
<keyword evidence="4" id="KW-1185">Reference proteome</keyword>
<dbReference type="STRING" id="48467.SAMN02745166_02760"/>
<accession>A0A1T4Y9F4</accession>
<evidence type="ECO:0000313" key="3">
    <source>
        <dbReference type="EMBL" id="SKA98447.1"/>
    </source>
</evidence>
<evidence type="ECO:0000256" key="2">
    <source>
        <dbReference type="SAM" id="Phobius"/>
    </source>
</evidence>
<feature type="region of interest" description="Disordered" evidence="1">
    <location>
        <begin position="92"/>
        <end position="116"/>
    </location>
</feature>
<name>A0A1T4Y9F4_9BACT</name>
<feature type="transmembrane region" description="Helical" evidence="2">
    <location>
        <begin position="67"/>
        <end position="85"/>
    </location>
</feature>
<protein>
    <submittedName>
        <fullName evidence="3">Uncharacterized protein</fullName>
    </submittedName>
</protein>
<reference evidence="4" key="1">
    <citation type="submission" date="2017-02" db="EMBL/GenBank/DDBJ databases">
        <authorList>
            <person name="Varghese N."/>
            <person name="Submissions S."/>
        </authorList>
    </citation>
    <scope>NUCLEOTIDE SEQUENCE [LARGE SCALE GENOMIC DNA]</scope>
    <source>
        <strain evidence="4">ATCC 700200</strain>
    </source>
</reference>
<dbReference type="AlphaFoldDB" id="A0A1T4Y9F4"/>
<dbReference type="Proteomes" id="UP000190774">
    <property type="component" value="Unassembled WGS sequence"/>
</dbReference>